<keyword evidence="6" id="KW-0564">Palmitate</keyword>
<dbReference type="Pfam" id="PF05504">
    <property type="entry name" value="Spore_GerAC"/>
    <property type="match status" value="1"/>
</dbReference>
<comment type="similarity">
    <text evidence="2">Belongs to the GerABKC lipoprotein family.</text>
</comment>
<dbReference type="Gene3D" id="3.30.300.210">
    <property type="entry name" value="Nutrient germinant receptor protein C, domain 3"/>
    <property type="match status" value="1"/>
</dbReference>
<dbReference type="GO" id="GO:0009847">
    <property type="term" value="P:spore germination"/>
    <property type="evidence" value="ECO:0007669"/>
    <property type="project" value="InterPro"/>
</dbReference>
<dbReference type="AlphaFoldDB" id="A0A1M4VFJ3"/>
<dbReference type="RefSeq" id="WP_073236389.1">
    <property type="nucleotide sequence ID" value="NZ_FQUY01000004.1"/>
</dbReference>
<name>A0A1M4VFJ3_9FIRM</name>
<keyword evidence="11" id="KW-1185">Reference proteome</keyword>
<sequence length="404" mass="44992">MKRRIRLIILVLLICLIAGCWDMREVEVLGYVMAMAIDRDPQEQIRIIAQVPNPRVLGGGERGGVTPGASIAAKPYRNYEGTGPTVFDALREISHESSRRLFFAQNRTLIFSEAMAEKGINDVLDFLKRSVEIRRGLTMVFVARGEPAKILDTPNPHDILPALRIDDIVRWRGQTSRFAPVPLSRFLEALSMEGQEPYAGVIEVVSNPTAQVKEGEKAAPEPSSTIRLTGAALFRNDRMAGFLDETETRGLLWVLNEVRGGQIVFPCPGQEGKKVTVEIMHANAKIEPEITEDGIIMTVKIREEGNLVEVEGPLDVSKPEVIKELDRLHAAAIGNEVMAAVYKAQELGSDAFGFGEAFRRKFPREWKKIKKDWPEIFPGIKVRVQVAAHIRRIGMIGPPPLLVH</sequence>
<evidence type="ECO:0000256" key="6">
    <source>
        <dbReference type="ARBA" id="ARBA00023139"/>
    </source>
</evidence>
<dbReference type="PANTHER" id="PTHR35789:SF1">
    <property type="entry name" value="SPORE GERMINATION PROTEIN B3"/>
    <property type="match status" value="1"/>
</dbReference>
<keyword evidence="4" id="KW-0732">Signal</keyword>
<keyword evidence="3" id="KW-0309">Germination</keyword>
<comment type="subcellular location">
    <subcellularLocation>
        <location evidence="1">Membrane</location>
        <topology evidence="1">Lipid-anchor</topology>
    </subcellularLocation>
</comment>
<dbReference type="STRING" id="1121429.SAMN02745133_00911"/>
<dbReference type="Pfam" id="PF25198">
    <property type="entry name" value="Spore_GerAC_N"/>
    <property type="match status" value="1"/>
</dbReference>
<dbReference type="Proteomes" id="UP000184148">
    <property type="component" value="Unassembled WGS sequence"/>
</dbReference>
<proteinExistence type="inferred from homology"/>
<dbReference type="PANTHER" id="PTHR35789">
    <property type="entry name" value="SPORE GERMINATION PROTEIN B3"/>
    <property type="match status" value="1"/>
</dbReference>
<evidence type="ECO:0000256" key="7">
    <source>
        <dbReference type="ARBA" id="ARBA00023288"/>
    </source>
</evidence>
<keyword evidence="7" id="KW-0449">Lipoprotein</keyword>
<evidence type="ECO:0000313" key="10">
    <source>
        <dbReference type="EMBL" id="SHE67672.1"/>
    </source>
</evidence>
<dbReference type="PROSITE" id="PS51257">
    <property type="entry name" value="PROKAR_LIPOPROTEIN"/>
    <property type="match status" value="1"/>
</dbReference>
<protein>
    <submittedName>
        <fullName evidence="10">Spore germination protein KC</fullName>
    </submittedName>
</protein>
<dbReference type="InterPro" id="IPR046953">
    <property type="entry name" value="Spore_GerAC-like_C"/>
</dbReference>
<feature type="domain" description="Spore germination GerAC-like C-terminal" evidence="8">
    <location>
        <begin position="229"/>
        <end position="394"/>
    </location>
</feature>
<evidence type="ECO:0000259" key="9">
    <source>
        <dbReference type="Pfam" id="PF25198"/>
    </source>
</evidence>
<dbReference type="GO" id="GO:0016020">
    <property type="term" value="C:membrane"/>
    <property type="evidence" value="ECO:0007669"/>
    <property type="project" value="UniProtKB-SubCell"/>
</dbReference>
<dbReference type="EMBL" id="FQUY01000004">
    <property type="protein sequence ID" value="SHE67672.1"/>
    <property type="molecule type" value="Genomic_DNA"/>
</dbReference>
<dbReference type="InterPro" id="IPR057336">
    <property type="entry name" value="GerAC_N"/>
</dbReference>
<evidence type="ECO:0000313" key="11">
    <source>
        <dbReference type="Proteomes" id="UP000184148"/>
    </source>
</evidence>
<feature type="domain" description="Spore germination protein N-terminal" evidence="9">
    <location>
        <begin position="22"/>
        <end position="203"/>
    </location>
</feature>
<dbReference type="InterPro" id="IPR038501">
    <property type="entry name" value="Spore_GerAC_C_sf"/>
</dbReference>
<dbReference type="OrthoDB" id="9816067at2"/>
<dbReference type="InterPro" id="IPR008844">
    <property type="entry name" value="Spore_GerAC-like"/>
</dbReference>
<dbReference type="NCBIfam" id="TIGR02887">
    <property type="entry name" value="spore_ger_x_C"/>
    <property type="match status" value="1"/>
</dbReference>
<evidence type="ECO:0000256" key="5">
    <source>
        <dbReference type="ARBA" id="ARBA00023136"/>
    </source>
</evidence>
<evidence type="ECO:0000256" key="4">
    <source>
        <dbReference type="ARBA" id="ARBA00022729"/>
    </source>
</evidence>
<organism evidence="10 11">
    <name type="scientific">Desulforamulus putei DSM 12395</name>
    <dbReference type="NCBI Taxonomy" id="1121429"/>
    <lineage>
        <taxon>Bacteria</taxon>
        <taxon>Bacillati</taxon>
        <taxon>Bacillota</taxon>
        <taxon>Clostridia</taxon>
        <taxon>Eubacteriales</taxon>
        <taxon>Peptococcaceae</taxon>
        <taxon>Desulforamulus</taxon>
    </lineage>
</organism>
<evidence type="ECO:0000256" key="3">
    <source>
        <dbReference type="ARBA" id="ARBA00022544"/>
    </source>
</evidence>
<evidence type="ECO:0000259" key="8">
    <source>
        <dbReference type="Pfam" id="PF05504"/>
    </source>
</evidence>
<gene>
    <name evidence="10" type="ORF">SAMN02745133_00911</name>
</gene>
<keyword evidence="5" id="KW-0472">Membrane</keyword>
<evidence type="ECO:0000256" key="2">
    <source>
        <dbReference type="ARBA" id="ARBA00007886"/>
    </source>
</evidence>
<accession>A0A1M4VFJ3</accession>
<reference evidence="11" key="1">
    <citation type="submission" date="2016-11" db="EMBL/GenBank/DDBJ databases">
        <authorList>
            <person name="Varghese N."/>
            <person name="Submissions S."/>
        </authorList>
    </citation>
    <scope>NUCLEOTIDE SEQUENCE [LARGE SCALE GENOMIC DNA]</scope>
    <source>
        <strain evidence="11">DSM 12395</strain>
    </source>
</reference>
<evidence type="ECO:0000256" key="1">
    <source>
        <dbReference type="ARBA" id="ARBA00004635"/>
    </source>
</evidence>